<proteinExistence type="predicted"/>
<organism evidence="1 2">
    <name type="scientific">Actinoplanes ianthinogenes</name>
    <dbReference type="NCBI Taxonomy" id="122358"/>
    <lineage>
        <taxon>Bacteria</taxon>
        <taxon>Bacillati</taxon>
        <taxon>Actinomycetota</taxon>
        <taxon>Actinomycetes</taxon>
        <taxon>Micromonosporales</taxon>
        <taxon>Micromonosporaceae</taxon>
        <taxon>Actinoplanes</taxon>
    </lineage>
</organism>
<reference evidence="1 2" key="1">
    <citation type="submission" date="2020-08" db="EMBL/GenBank/DDBJ databases">
        <title>Whole genome shotgun sequence of Actinoplanes ianthinogenes NBRC 13996.</title>
        <authorList>
            <person name="Komaki H."/>
            <person name="Tamura T."/>
        </authorList>
    </citation>
    <scope>NUCLEOTIDE SEQUENCE [LARGE SCALE GENOMIC DNA]</scope>
    <source>
        <strain evidence="1 2">NBRC 13996</strain>
    </source>
</reference>
<accession>A0ABM7M7Y9</accession>
<protein>
    <submittedName>
        <fullName evidence="1">Uncharacterized protein</fullName>
    </submittedName>
</protein>
<evidence type="ECO:0000313" key="1">
    <source>
        <dbReference type="EMBL" id="BCJ47742.1"/>
    </source>
</evidence>
<gene>
    <name evidence="1" type="ORF">Aiant_83990</name>
</gene>
<evidence type="ECO:0000313" key="2">
    <source>
        <dbReference type="Proteomes" id="UP000676967"/>
    </source>
</evidence>
<dbReference type="RefSeq" id="WP_189330112.1">
    <property type="nucleotide sequence ID" value="NZ_AP023356.1"/>
</dbReference>
<name>A0ABM7M7Y9_9ACTN</name>
<dbReference type="Proteomes" id="UP000676967">
    <property type="component" value="Chromosome"/>
</dbReference>
<dbReference type="EMBL" id="AP023356">
    <property type="protein sequence ID" value="BCJ47742.1"/>
    <property type="molecule type" value="Genomic_DNA"/>
</dbReference>
<keyword evidence="2" id="KW-1185">Reference proteome</keyword>
<sequence>MRDDHPVDHLVVTVEGTATESDAGFVCDERIGTIEHGRMDELLERGLIGEWERVLNGADR</sequence>